<evidence type="ECO:0000256" key="3">
    <source>
        <dbReference type="ARBA" id="ARBA00023235"/>
    </source>
</evidence>
<proteinExistence type="inferred from homology"/>
<keyword evidence="3 4" id="KW-0413">Isomerase</keyword>
<dbReference type="PANTHER" id="PTHR30511:SF0">
    <property type="entry name" value="ALANINE RACEMASE, CATABOLIC-RELATED"/>
    <property type="match status" value="1"/>
</dbReference>
<evidence type="ECO:0000256" key="5">
    <source>
        <dbReference type="PIRSR" id="PIRSR600821-50"/>
    </source>
</evidence>
<dbReference type="HAMAP" id="MF_01201">
    <property type="entry name" value="Ala_racemase"/>
    <property type="match status" value="1"/>
</dbReference>
<dbReference type="PANTHER" id="PTHR30511">
    <property type="entry name" value="ALANINE RACEMASE"/>
    <property type="match status" value="1"/>
</dbReference>
<dbReference type="STRING" id="37928.SAMN04489742_1739"/>
<dbReference type="OrthoDB" id="9813814at2"/>
<comment type="pathway">
    <text evidence="4">Amino-acid biosynthesis; D-alanine biosynthesis; D-alanine from L-alanine: step 1/1.</text>
</comment>
<dbReference type="PRINTS" id="PR00992">
    <property type="entry name" value="ALARACEMASE"/>
</dbReference>
<dbReference type="GO" id="GO:0008784">
    <property type="term" value="F:alanine racemase activity"/>
    <property type="evidence" value="ECO:0007669"/>
    <property type="project" value="UniProtKB-UniRule"/>
</dbReference>
<dbReference type="AlphaFoldDB" id="A0A1H1C551"/>
<dbReference type="SUPFAM" id="SSF50621">
    <property type="entry name" value="Alanine racemase C-terminal domain-like"/>
    <property type="match status" value="1"/>
</dbReference>
<reference evidence="9 10" key="1">
    <citation type="submission" date="2016-10" db="EMBL/GenBank/DDBJ databases">
        <authorList>
            <person name="de Groot N.N."/>
        </authorList>
    </citation>
    <scope>NUCLEOTIDE SEQUENCE [LARGE SCALE GENOMIC DNA]</scope>
    <source>
        <strain evidence="9 10">DSM 20117</strain>
    </source>
</reference>
<dbReference type="UniPathway" id="UPA00042">
    <property type="reaction ID" value="UER00497"/>
</dbReference>
<sequence>MTETLAGRPAAQASSQPHPHPHPHPHPKQHPQRVAIIDLDAISQNVATLRSVARSGELMTVVKADGYAHGLVPVAQAALAGGATRLGTAVLEEAFALRDAGVTAPIFSWLASPGTDYAAAIKRDIELAAYGTDQLAEIVQAAEAAGSPAVVHLKADTGMWRGGAAPADWPELVAAARRAEADGLIRVVGLWSHLACADEPGHPSLAAQLRVFEEASDLARAAGLRPTLRHIANSAATLSLPESHFDMVRPGIATYGINPIPVEHRTGMPRLRPAMTLAGAIVQTKRAPAGSGVSYGHTEILPQETTLAVVPLGYADGVFRSASGIGQVQVGGGRYRVTGRVCMDQFIIDVGDDAVAAGDRVVLFGPGDDGEPSADDWADAAGTIPYEVLTRIAARVPRVYRGSGT</sequence>
<dbReference type="InterPro" id="IPR009006">
    <property type="entry name" value="Ala_racemase/Decarboxylase_C"/>
</dbReference>
<dbReference type="SUPFAM" id="SSF51419">
    <property type="entry name" value="PLP-binding barrel"/>
    <property type="match status" value="1"/>
</dbReference>
<dbReference type="FunFam" id="3.20.20.10:FF:000002">
    <property type="entry name" value="Alanine racemase"/>
    <property type="match status" value="1"/>
</dbReference>
<evidence type="ECO:0000256" key="4">
    <source>
        <dbReference type="HAMAP-Rule" id="MF_01201"/>
    </source>
</evidence>
<dbReference type="Gene3D" id="2.40.37.10">
    <property type="entry name" value="Lyase, Ornithine Decarboxylase, Chain A, domain 1"/>
    <property type="match status" value="1"/>
</dbReference>
<dbReference type="EC" id="5.1.1.1" evidence="4"/>
<feature type="domain" description="Alanine racemase C-terminal" evidence="8">
    <location>
        <begin position="274"/>
        <end position="401"/>
    </location>
</feature>
<feature type="binding site" evidence="4 6">
    <location>
        <position position="343"/>
    </location>
    <ligand>
        <name>substrate</name>
    </ligand>
</feature>
<name>A0A1H1C551_9MICC</name>
<dbReference type="RefSeq" id="WP_074700074.1">
    <property type="nucleotide sequence ID" value="NZ_CP018863.1"/>
</dbReference>
<dbReference type="Pfam" id="PF00842">
    <property type="entry name" value="Ala_racemase_C"/>
    <property type="match status" value="1"/>
</dbReference>
<comment type="catalytic activity">
    <reaction evidence="4">
        <text>L-alanine = D-alanine</text>
        <dbReference type="Rhea" id="RHEA:20249"/>
        <dbReference type="ChEBI" id="CHEBI:57416"/>
        <dbReference type="ChEBI" id="CHEBI:57972"/>
        <dbReference type="EC" id="5.1.1.1"/>
    </reaction>
</comment>
<feature type="binding site" evidence="4 6">
    <location>
        <position position="161"/>
    </location>
    <ligand>
        <name>substrate</name>
    </ligand>
</feature>
<dbReference type="KEGG" id="acry:AC20117_08665"/>
<dbReference type="CDD" id="cd00430">
    <property type="entry name" value="PLPDE_III_AR"/>
    <property type="match status" value="1"/>
</dbReference>
<keyword evidence="2 4" id="KW-0663">Pyridoxal phosphate</keyword>
<dbReference type="InterPro" id="IPR000821">
    <property type="entry name" value="Ala_racemase"/>
</dbReference>
<evidence type="ECO:0000259" key="8">
    <source>
        <dbReference type="SMART" id="SM01005"/>
    </source>
</evidence>
<comment type="cofactor">
    <cofactor evidence="1 4 5">
        <name>pyridoxal 5'-phosphate</name>
        <dbReference type="ChEBI" id="CHEBI:597326"/>
    </cofactor>
</comment>
<dbReference type="Gene3D" id="3.20.20.10">
    <property type="entry name" value="Alanine racemase"/>
    <property type="match status" value="1"/>
</dbReference>
<dbReference type="GO" id="GO:0030170">
    <property type="term" value="F:pyridoxal phosphate binding"/>
    <property type="evidence" value="ECO:0007669"/>
    <property type="project" value="UniProtKB-UniRule"/>
</dbReference>
<evidence type="ECO:0000313" key="10">
    <source>
        <dbReference type="Proteomes" id="UP000181917"/>
    </source>
</evidence>
<dbReference type="GO" id="GO:0005829">
    <property type="term" value="C:cytosol"/>
    <property type="evidence" value="ECO:0007669"/>
    <property type="project" value="TreeGrafter"/>
</dbReference>
<feature type="active site" description="Proton acceptor; specific for L-alanine" evidence="4">
    <location>
        <position position="295"/>
    </location>
</feature>
<dbReference type="NCBIfam" id="TIGR00492">
    <property type="entry name" value="alr"/>
    <property type="match status" value="1"/>
</dbReference>
<evidence type="ECO:0000256" key="7">
    <source>
        <dbReference type="SAM" id="MobiDB-lite"/>
    </source>
</evidence>
<organism evidence="9 10">
    <name type="scientific">Crystallibacter crystallopoietes</name>
    <dbReference type="NCBI Taxonomy" id="37928"/>
    <lineage>
        <taxon>Bacteria</taxon>
        <taxon>Bacillati</taxon>
        <taxon>Actinomycetota</taxon>
        <taxon>Actinomycetes</taxon>
        <taxon>Micrococcales</taxon>
        <taxon>Micrococcaceae</taxon>
        <taxon>Crystallibacter</taxon>
    </lineage>
</organism>
<comment type="function">
    <text evidence="4">Catalyzes the interconversion of L-alanine and D-alanine. May also act on other amino acids.</text>
</comment>
<dbReference type="GO" id="GO:0030632">
    <property type="term" value="P:D-alanine biosynthetic process"/>
    <property type="evidence" value="ECO:0007669"/>
    <property type="project" value="UniProtKB-UniRule"/>
</dbReference>
<accession>A0A1H1C551</accession>
<gene>
    <name evidence="9" type="ORF">SAMN04489742_1739</name>
</gene>
<protein>
    <recommendedName>
        <fullName evidence="4">Alanine racemase</fullName>
        <ecNumber evidence="4">5.1.1.1</ecNumber>
    </recommendedName>
</protein>
<evidence type="ECO:0000256" key="2">
    <source>
        <dbReference type="ARBA" id="ARBA00022898"/>
    </source>
</evidence>
<keyword evidence="10" id="KW-1185">Reference proteome</keyword>
<dbReference type="Proteomes" id="UP000181917">
    <property type="component" value="Unassembled WGS sequence"/>
</dbReference>
<dbReference type="InterPro" id="IPR029066">
    <property type="entry name" value="PLP-binding_barrel"/>
</dbReference>
<feature type="region of interest" description="Disordered" evidence="7">
    <location>
        <begin position="1"/>
        <end position="30"/>
    </location>
</feature>
<feature type="modified residue" description="N6-(pyridoxal phosphate)lysine" evidence="4 5">
    <location>
        <position position="63"/>
    </location>
</feature>
<evidence type="ECO:0000313" key="9">
    <source>
        <dbReference type="EMBL" id="SDQ59180.1"/>
    </source>
</evidence>
<comment type="similarity">
    <text evidence="4">Belongs to the alanine racemase family.</text>
</comment>
<evidence type="ECO:0000256" key="1">
    <source>
        <dbReference type="ARBA" id="ARBA00001933"/>
    </source>
</evidence>
<dbReference type="InterPro" id="IPR011079">
    <property type="entry name" value="Ala_racemase_C"/>
</dbReference>
<dbReference type="SMART" id="SM01005">
    <property type="entry name" value="Ala_racemase_C"/>
    <property type="match status" value="1"/>
</dbReference>
<dbReference type="EMBL" id="FNKH01000002">
    <property type="protein sequence ID" value="SDQ59180.1"/>
    <property type="molecule type" value="Genomic_DNA"/>
</dbReference>
<feature type="active site" description="Proton acceptor; specific for D-alanine" evidence="4">
    <location>
        <position position="63"/>
    </location>
</feature>
<dbReference type="Pfam" id="PF01168">
    <property type="entry name" value="Ala_racemase_N"/>
    <property type="match status" value="1"/>
</dbReference>
<evidence type="ECO:0000256" key="6">
    <source>
        <dbReference type="PIRSR" id="PIRSR600821-52"/>
    </source>
</evidence>
<dbReference type="InterPro" id="IPR001608">
    <property type="entry name" value="Ala_racemase_N"/>
</dbReference>
<feature type="compositionally biased region" description="Basic residues" evidence="7">
    <location>
        <begin position="19"/>
        <end position="30"/>
    </location>
</feature>
<dbReference type="GO" id="GO:0009252">
    <property type="term" value="P:peptidoglycan biosynthetic process"/>
    <property type="evidence" value="ECO:0007669"/>
    <property type="project" value="TreeGrafter"/>
</dbReference>